<gene>
    <name evidence="6" type="ORF">MNBD_NITROSPIRAE03-1987</name>
</gene>
<dbReference type="Gene3D" id="3.20.20.70">
    <property type="entry name" value="Aldolase class I"/>
    <property type="match status" value="1"/>
</dbReference>
<dbReference type="SFLD" id="SFLDG01067">
    <property type="entry name" value="SPASM/twitch_domain_containing"/>
    <property type="match status" value="1"/>
</dbReference>
<dbReference type="AlphaFoldDB" id="A0A3B1DYB1"/>
<keyword evidence="3" id="KW-0408">Iron</keyword>
<dbReference type="InterPro" id="IPR050377">
    <property type="entry name" value="Radical_SAM_PqqE_MftC-like"/>
</dbReference>
<dbReference type="EMBL" id="UOGI01000224">
    <property type="protein sequence ID" value="VAX33947.1"/>
    <property type="molecule type" value="Genomic_DNA"/>
</dbReference>
<accession>A0A3B1DYB1</accession>
<keyword evidence="1" id="KW-0949">S-adenosyl-L-methionine</keyword>
<feature type="domain" description="Radical SAM core" evidence="5">
    <location>
        <begin position="15"/>
        <end position="234"/>
    </location>
</feature>
<reference evidence="6" key="1">
    <citation type="submission" date="2018-06" db="EMBL/GenBank/DDBJ databases">
        <authorList>
            <person name="Zhirakovskaya E."/>
        </authorList>
    </citation>
    <scope>NUCLEOTIDE SEQUENCE</scope>
</reference>
<evidence type="ECO:0000256" key="1">
    <source>
        <dbReference type="ARBA" id="ARBA00022691"/>
    </source>
</evidence>
<dbReference type="CDD" id="cd01335">
    <property type="entry name" value="Radical_SAM"/>
    <property type="match status" value="1"/>
</dbReference>
<dbReference type="SUPFAM" id="SSF102114">
    <property type="entry name" value="Radical SAM enzymes"/>
    <property type="match status" value="1"/>
</dbReference>
<protein>
    <submittedName>
        <fullName evidence="6">Radical SAM domain protein</fullName>
    </submittedName>
</protein>
<proteinExistence type="predicted"/>
<organism evidence="6">
    <name type="scientific">hydrothermal vent metagenome</name>
    <dbReference type="NCBI Taxonomy" id="652676"/>
    <lineage>
        <taxon>unclassified sequences</taxon>
        <taxon>metagenomes</taxon>
        <taxon>ecological metagenomes</taxon>
    </lineage>
</organism>
<dbReference type="SFLD" id="SFLDG01386">
    <property type="entry name" value="main_SPASM_domain-containing"/>
    <property type="match status" value="1"/>
</dbReference>
<dbReference type="PROSITE" id="PS51918">
    <property type="entry name" value="RADICAL_SAM"/>
    <property type="match status" value="1"/>
</dbReference>
<dbReference type="GO" id="GO:0051536">
    <property type="term" value="F:iron-sulfur cluster binding"/>
    <property type="evidence" value="ECO:0007669"/>
    <property type="project" value="UniProtKB-KW"/>
</dbReference>
<dbReference type="CDD" id="cd21109">
    <property type="entry name" value="SPASM"/>
    <property type="match status" value="1"/>
</dbReference>
<evidence type="ECO:0000259" key="5">
    <source>
        <dbReference type="PROSITE" id="PS51918"/>
    </source>
</evidence>
<name>A0A3B1DYB1_9ZZZZ</name>
<dbReference type="InterPro" id="IPR058240">
    <property type="entry name" value="rSAM_sf"/>
</dbReference>
<dbReference type="PANTHER" id="PTHR11228">
    <property type="entry name" value="RADICAL SAM DOMAIN PROTEIN"/>
    <property type="match status" value="1"/>
</dbReference>
<sequence>MSYSPFRHVGSIFWKHNPIHLTLFLTKRCNARCPFCFYLSADNYASAEAAELTLEEIEKVSSSMGNLLWLALSGGELFLRKDLYEIVKVFYAQNKPAIILMPTNGLLTDVIRTRAEEILQHCKNSVVTIKLSLDGPEEVHDAIRGVKGSFRKMMETYRALGELIDKYPNFELGINSVFCSINQDYMDEILQIVGSLDKIKTHTVSLIRGDVSDGALKEVDTEKYNRLIEQMATDLRNKKAPTYRFKGARLKAAQDIVQRRLIYETQVKNKQIIPCYAGKLNIVITEDGDVYPCESFTPKMKLGNIRKDGYDIKEMLKTTQAREVVRSIRETGCFCTHECYFMINILFNPTMYPALLKEYVKI</sequence>
<keyword evidence="4" id="KW-0411">Iron-sulfur</keyword>
<evidence type="ECO:0000256" key="2">
    <source>
        <dbReference type="ARBA" id="ARBA00022723"/>
    </source>
</evidence>
<evidence type="ECO:0000256" key="3">
    <source>
        <dbReference type="ARBA" id="ARBA00023004"/>
    </source>
</evidence>
<dbReference type="Pfam" id="PF04055">
    <property type="entry name" value="Radical_SAM"/>
    <property type="match status" value="1"/>
</dbReference>
<dbReference type="SFLD" id="SFLDS00029">
    <property type="entry name" value="Radical_SAM"/>
    <property type="match status" value="1"/>
</dbReference>
<evidence type="ECO:0000256" key="4">
    <source>
        <dbReference type="ARBA" id="ARBA00023014"/>
    </source>
</evidence>
<keyword evidence="2" id="KW-0479">Metal-binding</keyword>
<dbReference type="GO" id="GO:0003824">
    <property type="term" value="F:catalytic activity"/>
    <property type="evidence" value="ECO:0007669"/>
    <property type="project" value="InterPro"/>
</dbReference>
<dbReference type="Pfam" id="PF13186">
    <property type="entry name" value="SPASM"/>
    <property type="match status" value="1"/>
</dbReference>
<dbReference type="InterPro" id="IPR023885">
    <property type="entry name" value="4Fe4S-binding_SPASM_dom"/>
</dbReference>
<dbReference type="InterPro" id="IPR013785">
    <property type="entry name" value="Aldolase_TIM"/>
</dbReference>
<evidence type="ECO:0000313" key="6">
    <source>
        <dbReference type="EMBL" id="VAX33947.1"/>
    </source>
</evidence>
<dbReference type="PANTHER" id="PTHR11228:SF7">
    <property type="entry name" value="PQQA PEPTIDE CYCLASE"/>
    <property type="match status" value="1"/>
</dbReference>
<dbReference type="InterPro" id="IPR007197">
    <property type="entry name" value="rSAM"/>
</dbReference>
<dbReference type="GO" id="GO:0046872">
    <property type="term" value="F:metal ion binding"/>
    <property type="evidence" value="ECO:0007669"/>
    <property type="project" value="UniProtKB-KW"/>
</dbReference>